<evidence type="ECO:0000256" key="4">
    <source>
        <dbReference type="ARBA" id="ARBA00022807"/>
    </source>
</evidence>
<accession>A0ABP1P4E3</accession>
<evidence type="ECO:0000259" key="5">
    <source>
        <dbReference type="PROSITE" id="PS50600"/>
    </source>
</evidence>
<gene>
    <name evidence="6" type="ORF">XYLVIOL_LOCUS8683</name>
</gene>
<dbReference type="PROSITE" id="PS50600">
    <property type="entry name" value="ULP_PROTEASE"/>
    <property type="match status" value="1"/>
</dbReference>
<sequence length="223" mass="25712">MANDPLNEIVLSYYNYLLRARDVALLQGSHWLNDVIIGFYFEYLDETFNKDGQKLLYYFSPELTQLLKITELSRYDMFFDPTIMSKCECVFFPLNNCDKKDAAGGSHWSLLVYSKQDKTCYHFDSSKGYNNSTASKFAENLMSYFLDKGEPNKKFVEVDCPQQDNSYDCGVYVLCLTDVITEHVIKTGGIGGCDYGQVKKLTYSKRTKLLHLIYDLKHTSVNK</sequence>
<keyword evidence="3" id="KW-0378">Hydrolase</keyword>
<dbReference type="Proteomes" id="UP001642520">
    <property type="component" value="Unassembled WGS sequence"/>
</dbReference>
<dbReference type="EMBL" id="CAXAJV020001296">
    <property type="protein sequence ID" value="CAL7948130.1"/>
    <property type="molecule type" value="Genomic_DNA"/>
</dbReference>
<evidence type="ECO:0000313" key="6">
    <source>
        <dbReference type="EMBL" id="CAL7948130.1"/>
    </source>
</evidence>
<dbReference type="Gene3D" id="3.40.395.10">
    <property type="entry name" value="Adenoviral Proteinase, Chain A"/>
    <property type="match status" value="1"/>
</dbReference>
<evidence type="ECO:0000313" key="7">
    <source>
        <dbReference type="Proteomes" id="UP001642520"/>
    </source>
</evidence>
<dbReference type="Pfam" id="PF02902">
    <property type="entry name" value="Peptidase_C48"/>
    <property type="match status" value="1"/>
</dbReference>
<reference evidence="6 7" key="1">
    <citation type="submission" date="2024-08" db="EMBL/GenBank/DDBJ databases">
        <authorList>
            <person name="Will J Nash"/>
            <person name="Angela Man"/>
            <person name="Seanna McTaggart"/>
            <person name="Kendall Baker"/>
            <person name="Tom Barker"/>
            <person name="Leah Catchpole"/>
            <person name="Alex Durrant"/>
            <person name="Karim Gharbi"/>
            <person name="Naomi Irish"/>
            <person name="Gemy Kaithakottil"/>
            <person name="Debby Ku"/>
            <person name="Aaliyah Providence"/>
            <person name="Felix Shaw"/>
            <person name="David Swarbreck"/>
            <person name="Chris Watkins"/>
            <person name="Ann M. McCartney"/>
            <person name="Giulio Formenti"/>
            <person name="Alice Mouton"/>
            <person name="Noel Vella"/>
            <person name="Bjorn M von Reumont"/>
            <person name="Adriana Vella"/>
            <person name="Wilfried Haerty"/>
        </authorList>
    </citation>
    <scope>NUCLEOTIDE SEQUENCE [LARGE SCALE GENOMIC DNA]</scope>
</reference>
<evidence type="ECO:0000256" key="1">
    <source>
        <dbReference type="ARBA" id="ARBA00005234"/>
    </source>
</evidence>
<dbReference type="PANTHER" id="PTHR46468:SF1">
    <property type="entry name" value="SENTRIN-SPECIFIC PROTEASE 8"/>
    <property type="match status" value="1"/>
</dbReference>
<evidence type="ECO:0000256" key="2">
    <source>
        <dbReference type="ARBA" id="ARBA00022670"/>
    </source>
</evidence>
<protein>
    <recommendedName>
        <fullName evidence="5">Ubiquitin-like protease family profile domain-containing protein</fullName>
    </recommendedName>
</protein>
<comment type="similarity">
    <text evidence="1">Belongs to the peptidase C48 family.</text>
</comment>
<comment type="caution">
    <text evidence="6">The sequence shown here is derived from an EMBL/GenBank/DDBJ whole genome shotgun (WGS) entry which is preliminary data.</text>
</comment>
<feature type="domain" description="Ubiquitin-like protease family profile" evidence="5">
    <location>
        <begin position="16"/>
        <end position="180"/>
    </location>
</feature>
<dbReference type="InterPro" id="IPR038765">
    <property type="entry name" value="Papain-like_cys_pep_sf"/>
</dbReference>
<keyword evidence="4" id="KW-0788">Thiol protease</keyword>
<dbReference type="PANTHER" id="PTHR46468">
    <property type="entry name" value="SENTRIN-SPECIFIC PROTEASE 8"/>
    <property type="match status" value="1"/>
</dbReference>
<evidence type="ECO:0000256" key="3">
    <source>
        <dbReference type="ARBA" id="ARBA00022801"/>
    </source>
</evidence>
<name>A0ABP1P4E3_XYLVO</name>
<keyword evidence="7" id="KW-1185">Reference proteome</keyword>
<dbReference type="InterPro" id="IPR003653">
    <property type="entry name" value="Peptidase_C48_C"/>
</dbReference>
<organism evidence="6 7">
    <name type="scientific">Xylocopa violacea</name>
    <name type="common">Violet carpenter bee</name>
    <name type="synonym">Apis violacea</name>
    <dbReference type="NCBI Taxonomy" id="135666"/>
    <lineage>
        <taxon>Eukaryota</taxon>
        <taxon>Metazoa</taxon>
        <taxon>Ecdysozoa</taxon>
        <taxon>Arthropoda</taxon>
        <taxon>Hexapoda</taxon>
        <taxon>Insecta</taxon>
        <taxon>Pterygota</taxon>
        <taxon>Neoptera</taxon>
        <taxon>Endopterygota</taxon>
        <taxon>Hymenoptera</taxon>
        <taxon>Apocrita</taxon>
        <taxon>Aculeata</taxon>
        <taxon>Apoidea</taxon>
        <taxon>Anthophila</taxon>
        <taxon>Apidae</taxon>
        <taxon>Xylocopa</taxon>
        <taxon>Xylocopa</taxon>
    </lineage>
</organism>
<dbReference type="SUPFAM" id="SSF54001">
    <property type="entry name" value="Cysteine proteinases"/>
    <property type="match status" value="1"/>
</dbReference>
<keyword evidence="2" id="KW-0645">Protease</keyword>
<dbReference type="InterPro" id="IPR044613">
    <property type="entry name" value="Nep1/2-like"/>
</dbReference>
<proteinExistence type="inferred from homology"/>